<accession>A0ABN2S069</accession>
<keyword evidence="3" id="KW-1185">Reference proteome</keyword>
<feature type="region of interest" description="Disordered" evidence="1">
    <location>
        <begin position="37"/>
        <end position="88"/>
    </location>
</feature>
<evidence type="ECO:0000313" key="3">
    <source>
        <dbReference type="Proteomes" id="UP001500013"/>
    </source>
</evidence>
<evidence type="ECO:0000313" key="2">
    <source>
        <dbReference type="EMBL" id="GAA1978084.1"/>
    </source>
</evidence>
<comment type="caution">
    <text evidence="2">The sequence shown here is derived from an EMBL/GenBank/DDBJ whole genome shotgun (WGS) entry which is preliminary data.</text>
</comment>
<evidence type="ECO:0008006" key="4">
    <source>
        <dbReference type="Google" id="ProtNLM"/>
    </source>
</evidence>
<gene>
    <name evidence="2" type="ORF">GCM10009817_18180</name>
</gene>
<sequence length="409" mass="43086">MGLGVSFKLAPGVRVRAFSRGVRTSIGPRAARVHVGAGRTRISSGAGPFTVSTAVGGGSRRSRAGSSTRSSSGASTRSSATPARPRQPTVAQLQAQARAAERAQQVAAVAAVERSLTTLHHEDFPESTRPLVAIPPLPGSAADERVRRELYQSAIAGVPFWKRTERRQAKAWATQQAPAETQRRHTGALVAAQLEQCRLDQQWDALVDHDPQTVIEAVEEAFADNASDSTCVDAGAASDTGVRYVTAVVTYGGIDLVPDVRPDTTPGGKLTLRKRTKTDRNALYASAIASTVLATAKEALAVAVTATEVRVLLIRSSTGDSAGGVEPVYAGTLRRDHLAHLNWAALDPLTVAMSAEDAQMARKGSTREVVALSVEPGSPAQELLDAWSEALEEQTEAQPAAFHPATPTS</sequence>
<dbReference type="RefSeq" id="WP_344060838.1">
    <property type="nucleotide sequence ID" value="NZ_BAAAPU010000007.1"/>
</dbReference>
<dbReference type="EMBL" id="BAAAPU010000007">
    <property type="protein sequence ID" value="GAA1978084.1"/>
    <property type="molecule type" value="Genomic_DNA"/>
</dbReference>
<evidence type="ECO:0000256" key="1">
    <source>
        <dbReference type="SAM" id="MobiDB-lite"/>
    </source>
</evidence>
<reference evidence="2 3" key="1">
    <citation type="journal article" date="2019" name="Int. J. Syst. Evol. Microbiol.">
        <title>The Global Catalogue of Microorganisms (GCM) 10K type strain sequencing project: providing services to taxonomists for standard genome sequencing and annotation.</title>
        <authorList>
            <consortium name="The Broad Institute Genomics Platform"/>
            <consortium name="The Broad Institute Genome Sequencing Center for Infectious Disease"/>
            <person name="Wu L."/>
            <person name="Ma J."/>
        </authorList>
    </citation>
    <scope>NUCLEOTIDE SEQUENCE [LARGE SCALE GENOMIC DNA]</scope>
    <source>
        <strain evidence="2 3">JCM 15628</strain>
    </source>
</reference>
<protein>
    <recommendedName>
        <fullName evidence="4">DUF4236 domain-containing protein</fullName>
    </recommendedName>
</protein>
<dbReference type="Proteomes" id="UP001500013">
    <property type="component" value="Unassembled WGS sequence"/>
</dbReference>
<feature type="compositionally biased region" description="Low complexity" evidence="1">
    <location>
        <begin position="64"/>
        <end position="88"/>
    </location>
</feature>
<name>A0ABN2S069_9MICO</name>
<proteinExistence type="predicted"/>
<organism evidence="2 3">
    <name type="scientific">Terrabacter lapilli</name>
    <dbReference type="NCBI Taxonomy" id="436231"/>
    <lineage>
        <taxon>Bacteria</taxon>
        <taxon>Bacillati</taxon>
        <taxon>Actinomycetota</taxon>
        <taxon>Actinomycetes</taxon>
        <taxon>Micrococcales</taxon>
        <taxon>Intrasporangiaceae</taxon>
        <taxon>Terrabacter</taxon>
    </lineage>
</organism>